<reference evidence="3 4" key="1">
    <citation type="submission" date="2018-01" db="EMBL/GenBank/DDBJ databases">
        <title>Genomic Encyclopedia of Archaeal and Bacterial Type Strains, Phase II (KMG-II): from individual species to whole genera.</title>
        <authorList>
            <person name="Goeker M."/>
        </authorList>
    </citation>
    <scope>NUCLEOTIDE SEQUENCE [LARGE SCALE GENOMIC DNA]</scope>
    <source>
        <strain evidence="3 4">DSM 17023</strain>
    </source>
</reference>
<dbReference type="RefSeq" id="WP_103222334.1">
    <property type="nucleotide sequence ID" value="NZ_PPCN01000003.1"/>
</dbReference>
<name>A0A2S3UXH3_9HYPH</name>
<feature type="signal peptide" evidence="1">
    <location>
        <begin position="1"/>
        <end position="36"/>
    </location>
</feature>
<keyword evidence="4" id="KW-1185">Reference proteome</keyword>
<feature type="chain" id="PRO_5015498424" evidence="1">
    <location>
        <begin position="37"/>
        <end position="157"/>
    </location>
</feature>
<dbReference type="OrthoDB" id="9811671at2"/>
<evidence type="ECO:0000259" key="2">
    <source>
        <dbReference type="Pfam" id="PF09917"/>
    </source>
</evidence>
<protein>
    <submittedName>
        <fullName evidence="3">Uncharacterized protein (DUF2147 family)</fullName>
    </submittedName>
</protein>
<dbReference type="PANTHER" id="PTHR36919:SF2">
    <property type="entry name" value="BLL6627 PROTEIN"/>
    <property type="match status" value="1"/>
</dbReference>
<evidence type="ECO:0000256" key="1">
    <source>
        <dbReference type="SAM" id="SignalP"/>
    </source>
</evidence>
<keyword evidence="1" id="KW-0732">Signal</keyword>
<gene>
    <name evidence="3" type="ORF">CLV41_103344</name>
</gene>
<dbReference type="Pfam" id="PF09917">
    <property type="entry name" value="DUF2147"/>
    <property type="match status" value="1"/>
</dbReference>
<feature type="domain" description="DUF2147" evidence="2">
    <location>
        <begin position="42"/>
        <end position="154"/>
    </location>
</feature>
<evidence type="ECO:0000313" key="3">
    <source>
        <dbReference type="EMBL" id="POF32421.1"/>
    </source>
</evidence>
<proteinExistence type="predicted"/>
<comment type="caution">
    <text evidence="3">The sequence shown here is derived from an EMBL/GenBank/DDBJ whole genome shotgun (WGS) entry which is preliminary data.</text>
</comment>
<dbReference type="EMBL" id="PPCN01000003">
    <property type="protein sequence ID" value="POF32421.1"/>
    <property type="molecule type" value="Genomic_DNA"/>
</dbReference>
<evidence type="ECO:0000313" key="4">
    <source>
        <dbReference type="Proteomes" id="UP000236959"/>
    </source>
</evidence>
<dbReference type="PANTHER" id="PTHR36919">
    <property type="entry name" value="BLR1215 PROTEIN"/>
    <property type="match status" value="1"/>
</dbReference>
<accession>A0A2S3UXH3</accession>
<dbReference type="Proteomes" id="UP000236959">
    <property type="component" value="Unassembled WGS sequence"/>
</dbReference>
<dbReference type="AlphaFoldDB" id="A0A2S3UXH3"/>
<dbReference type="InterPro" id="IPR019223">
    <property type="entry name" value="DUF2147"/>
</dbReference>
<organism evidence="3 4">
    <name type="scientific">Roseibium marinum</name>
    <dbReference type="NCBI Taxonomy" id="281252"/>
    <lineage>
        <taxon>Bacteria</taxon>
        <taxon>Pseudomonadati</taxon>
        <taxon>Pseudomonadota</taxon>
        <taxon>Alphaproteobacteria</taxon>
        <taxon>Hyphomicrobiales</taxon>
        <taxon>Stappiaceae</taxon>
        <taxon>Roseibium</taxon>
    </lineage>
</organism>
<dbReference type="Gene3D" id="2.40.128.520">
    <property type="match status" value="1"/>
</dbReference>
<sequence length="157" mass="16992">MLFLSSCLSPTGPVGKLVQAGLIASGMLFAGGSACAAPDITGSWRTPEGAVIRIADCGKVPCGKIVDFKPPKGHTIQSTRDANNKDTSKRNRKVLGLTVLWRMKPESNSWNGRVYDPRRGFSANATIRKTGGSELEVQGCVRVVFNVCEKEIWRKVN</sequence>